<feature type="chain" id="PRO_5042148142" description="Peptidase M11 gametolysin domain-containing protein" evidence="2">
    <location>
        <begin position="22"/>
        <end position="568"/>
    </location>
</feature>
<dbReference type="PANTHER" id="PTHR33683:SF46">
    <property type="entry name" value="SUSHI DOMAIN-CONTAINING PROTEIN"/>
    <property type="match status" value="1"/>
</dbReference>
<reference evidence="4 5" key="1">
    <citation type="journal article" date="2021" name="Sci. Rep.">
        <title>The genome of the diatom Chaetoceros tenuissimus carries an ancient integrated fragment of an extant virus.</title>
        <authorList>
            <person name="Hongo Y."/>
            <person name="Kimura K."/>
            <person name="Takaki Y."/>
            <person name="Yoshida Y."/>
            <person name="Baba S."/>
            <person name="Kobayashi G."/>
            <person name="Nagasaki K."/>
            <person name="Hano T."/>
            <person name="Tomaru Y."/>
        </authorList>
    </citation>
    <scope>NUCLEOTIDE SEQUENCE [LARGE SCALE GENOMIC DNA]</scope>
    <source>
        <strain evidence="4 5">NIES-3715</strain>
    </source>
</reference>
<dbReference type="EMBL" id="BLLK01000020">
    <property type="protein sequence ID" value="GFH44516.1"/>
    <property type="molecule type" value="Genomic_DNA"/>
</dbReference>
<accession>A0AAD3CEU6</accession>
<feature type="compositionally biased region" description="Low complexity" evidence="1">
    <location>
        <begin position="439"/>
        <end position="461"/>
    </location>
</feature>
<feature type="domain" description="Peptidase M11 gametolysin" evidence="3">
    <location>
        <begin position="163"/>
        <end position="308"/>
    </location>
</feature>
<gene>
    <name evidence="4" type="ORF">CTEN210_00990</name>
</gene>
<evidence type="ECO:0000259" key="3">
    <source>
        <dbReference type="Pfam" id="PF05548"/>
    </source>
</evidence>
<evidence type="ECO:0000256" key="2">
    <source>
        <dbReference type="SAM" id="SignalP"/>
    </source>
</evidence>
<name>A0AAD3CEU6_9STRA</name>
<proteinExistence type="predicted"/>
<dbReference type="PANTHER" id="PTHR33683">
    <property type="entry name" value="1, PUTATIVE-RELATED"/>
    <property type="match status" value="1"/>
</dbReference>
<evidence type="ECO:0000313" key="4">
    <source>
        <dbReference type="EMBL" id="GFH44516.1"/>
    </source>
</evidence>
<evidence type="ECO:0000256" key="1">
    <source>
        <dbReference type="SAM" id="MobiDB-lite"/>
    </source>
</evidence>
<protein>
    <recommendedName>
        <fullName evidence="3">Peptidase M11 gametolysin domain-containing protein</fullName>
    </recommendedName>
</protein>
<feature type="compositionally biased region" description="Low complexity" evidence="1">
    <location>
        <begin position="474"/>
        <end position="483"/>
    </location>
</feature>
<dbReference type="InterPro" id="IPR008752">
    <property type="entry name" value="Peptidase_M11"/>
</dbReference>
<sequence length="568" mass="59560">MYSKQVLSALLLASSAVFTSAASLRSNRRRLADNSECTILVAEYLEIPGAPSQEPTIDCEFDDGMIYNIQGTAYQKEVLKQKWAAGEIASGATSLGLGVGAFRDENGLFIPPGHDIASNVRQNPQRRKLAIVEGTKPILAVRVTDASNPVKVHPDNAALMSDNIFGTNGDPVNLKSQLSACSHGKLNVIPAPDANLGSAKAAAGTIEVTINVSLEGNSRATIRNAVTQAVQAKLGYSLPGPFQQVMYMLQGCYVDCGWAAYAYINSWNSVYQGNYYFMTGVQVHELGHNFNLAHSGGLNGATYTDHTDDAKILINPVVEPSTTVNLVGIADYDIRAGRPVVVKLETGAANDYFIGFNRATRANSQNDEADNEVTIVQVDTNNGEGYSQSYLKAHLIQGESYTIANFANSGSNLVITADTINLGTNPGQATVSIVLQTGPTAAPTSAPTSSPTASPTSSPTNSPTPAPTEPTPSPTTAAPTKSPTPAPTQNCTTLGKTQCQSLTYCAWSGRFKSCSFNTSSPVSSPVAEPTTGGPGPGECVATGQPCPTDGNTCCFGCQLKGKKAGLCK</sequence>
<feature type="region of interest" description="Disordered" evidence="1">
    <location>
        <begin position="439"/>
        <end position="489"/>
    </location>
</feature>
<comment type="caution">
    <text evidence="4">The sequence shown here is derived from an EMBL/GenBank/DDBJ whole genome shotgun (WGS) entry which is preliminary data.</text>
</comment>
<keyword evidence="5" id="KW-1185">Reference proteome</keyword>
<keyword evidence="2" id="KW-0732">Signal</keyword>
<evidence type="ECO:0000313" key="5">
    <source>
        <dbReference type="Proteomes" id="UP001054902"/>
    </source>
</evidence>
<feature type="compositionally biased region" description="Pro residues" evidence="1">
    <location>
        <begin position="462"/>
        <end position="473"/>
    </location>
</feature>
<dbReference type="AlphaFoldDB" id="A0AAD3CEU6"/>
<feature type="signal peptide" evidence="2">
    <location>
        <begin position="1"/>
        <end position="21"/>
    </location>
</feature>
<dbReference type="SUPFAM" id="SSF55486">
    <property type="entry name" value="Metalloproteases ('zincins'), catalytic domain"/>
    <property type="match status" value="1"/>
</dbReference>
<dbReference type="Proteomes" id="UP001054902">
    <property type="component" value="Unassembled WGS sequence"/>
</dbReference>
<dbReference type="Pfam" id="PF05548">
    <property type="entry name" value="Peptidase_M11"/>
    <property type="match status" value="1"/>
</dbReference>
<organism evidence="4 5">
    <name type="scientific">Chaetoceros tenuissimus</name>
    <dbReference type="NCBI Taxonomy" id="426638"/>
    <lineage>
        <taxon>Eukaryota</taxon>
        <taxon>Sar</taxon>
        <taxon>Stramenopiles</taxon>
        <taxon>Ochrophyta</taxon>
        <taxon>Bacillariophyta</taxon>
        <taxon>Coscinodiscophyceae</taxon>
        <taxon>Chaetocerotophycidae</taxon>
        <taxon>Chaetocerotales</taxon>
        <taxon>Chaetocerotaceae</taxon>
        <taxon>Chaetoceros</taxon>
    </lineage>
</organism>